<evidence type="ECO:0000313" key="11">
    <source>
        <dbReference type="EMBL" id="KAG7661469.1"/>
    </source>
</evidence>
<keyword evidence="12" id="KW-1185">Reference proteome</keyword>
<protein>
    <submittedName>
        <fullName evidence="11">PRP31</fullName>
    </submittedName>
</protein>
<dbReference type="PANTHER" id="PTHR13904:SF0">
    <property type="entry name" value="U4_U6 SMALL NUCLEAR RIBONUCLEOPROTEIN PRP31"/>
    <property type="match status" value="1"/>
</dbReference>
<keyword evidence="4" id="KW-0747">Spliceosome</keyword>
<dbReference type="RefSeq" id="XP_049261702.1">
    <property type="nucleotide sequence ID" value="XM_049409071.1"/>
</dbReference>
<feature type="compositionally biased region" description="Polar residues" evidence="9">
    <location>
        <begin position="492"/>
        <end position="506"/>
    </location>
</feature>
<dbReference type="PANTHER" id="PTHR13904">
    <property type="entry name" value="PRE-MRNA SPLICING FACTOR PRP31"/>
    <property type="match status" value="1"/>
</dbReference>
<dbReference type="Proteomes" id="UP000694255">
    <property type="component" value="Unassembled WGS sequence"/>
</dbReference>
<keyword evidence="5" id="KW-0694">RNA-binding</keyword>
<evidence type="ECO:0000256" key="3">
    <source>
        <dbReference type="ARBA" id="ARBA00022664"/>
    </source>
</evidence>
<evidence type="ECO:0000256" key="7">
    <source>
        <dbReference type="ARBA" id="ARBA00023242"/>
    </source>
</evidence>
<dbReference type="Pfam" id="PF09785">
    <property type="entry name" value="Prp31_C"/>
    <property type="match status" value="1"/>
</dbReference>
<comment type="caution">
    <text evidence="11">The sequence shown here is derived from an EMBL/GenBank/DDBJ whole genome shotgun (WGS) entry which is preliminary data.</text>
</comment>
<evidence type="ECO:0000256" key="9">
    <source>
        <dbReference type="SAM" id="MobiDB-lite"/>
    </source>
</evidence>
<feature type="compositionally biased region" description="Acidic residues" evidence="9">
    <location>
        <begin position="13"/>
        <end position="32"/>
    </location>
</feature>
<evidence type="ECO:0000256" key="1">
    <source>
        <dbReference type="ARBA" id="ARBA00004123"/>
    </source>
</evidence>
<dbReference type="Pfam" id="PF01798">
    <property type="entry name" value="Nop"/>
    <property type="match status" value="1"/>
</dbReference>
<dbReference type="InterPro" id="IPR027105">
    <property type="entry name" value="Prp31"/>
</dbReference>
<evidence type="ECO:0000313" key="12">
    <source>
        <dbReference type="Proteomes" id="UP000694255"/>
    </source>
</evidence>
<feature type="region of interest" description="Disordered" evidence="9">
    <location>
        <begin position="1"/>
        <end position="39"/>
    </location>
</feature>
<keyword evidence="3" id="KW-0507">mRNA processing</keyword>
<dbReference type="InterPro" id="IPR019175">
    <property type="entry name" value="Prp31_C"/>
</dbReference>
<dbReference type="InterPro" id="IPR002687">
    <property type="entry name" value="Nop_dom"/>
</dbReference>
<keyword evidence="8" id="KW-0687">Ribonucleoprotein</keyword>
<dbReference type="AlphaFoldDB" id="A0A8J5Q4E2"/>
<comment type="subcellular location">
    <subcellularLocation>
        <location evidence="1">Nucleus</location>
    </subcellularLocation>
</comment>
<dbReference type="OrthoDB" id="4771285at2759"/>
<dbReference type="EMBL" id="JAGSYN010000219">
    <property type="protein sequence ID" value="KAG7661469.1"/>
    <property type="molecule type" value="Genomic_DNA"/>
</dbReference>
<accession>A0A8J5Q4E2</accession>
<gene>
    <name evidence="11" type="ORF">J8A68_005047</name>
</gene>
<feature type="region of interest" description="Disordered" evidence="9">
    <location>
        <begin position="491"/>
        <end position="543"/>
    </location>
</feature>
<evidence type="ECO:0000256" key="4">
    <source>
        <dbReference type="ARBA" id="ARBA00022728"/>
    </source>
</evidence>
<name>A0A8J5Q4E2_9ASCO</name>
<comment type="similarity">
    <text evidence="2">Belongs to the PRP31 family.</text>
</comment>
<feature type="domain" description="Nop" evidence="10">
    <location>
        <begin position="250"/>
        <end position="368"/>
    </location>
</feature>
<keyword evidence="7" id="KW-0539">Nucleus</keyword>
<reference evidence="11 12" key="1">
    <citation type="journal article" date="2021" name="DNA Res.">
        <title>Genome analysis of Candida subhashii reveals its hybrid nature and dual mitochondrial genome conformations.</title>
        <authorList>
            <person name="Mixao V."/>
            <person name="Hegedusova E."/>
            <person name="Saus E."/>
            <person name="Pryszcz L.P."/>
            <person name="Cillingova A."/>
            <person name="Nosek J."/>
            <person name="Gabaldon T."/>
        </authorList>
    </citation>
    <scope>NUCLEOTIDE SEQUENCE [LARGE SCALE GENOMIC DNA]</scope>
    <source>
        <strain evidence="11 12">CBS 10753</strain>
    </source>
</reference>
<dbReference type="GO" id="GO:0046540">
    <property type="term" value="C:U4/U6 x U5 tri-snRNP complex"/>
    <property type="evidence" value="ECO:0007669"/>
    <property type="project" value="InterPro"/>
</dbReference>
<feature type="compositionally biased region" description="Polar residues" evidence="9">
    <location>
        <begin position="525"/>
        <end position="543"/>
    </location>
</feature>
<dbReference type="GO" id="GO:0000244">
    <property type="term" value="P:spliceosomal tri-snRNP complex assembly"/>
    <property type="evidence" value="ECO:0007669"/>
    <property type="project" value="InterPro"/>
</dbReference>
<evidence type="ECO:0000256" key="5">
    <source>
        <dbReference type="ARBA" id="ARBA00022884"/>
    </source>
</evidence>
<dbReference type="GeneID" id="73471847"/>
<evidence type="ECO:0000256" key="2">
    <source>
        <dbReference type="ARBA" id="ARBA00005572"/>
    </source>
</evidence>
<dbReference type="SMART" id="SM00931">
    <property type="entry name" value="NOSIC"/>
    <property type="match status" value="1"/>
</dbReference>
<organism evidence="11 12">
    <name type="scientific">[Candida] subhashii</name>
    <dbReference type="NCBI Taxonomy" id="561895"/>
    <lineage>
        <taxon>Eukaryota</taxon>
        <taxon>Fungi</taxon>
        <taxon>Dikarya</taxon>
        <taxon>Ascomycota</taxon>
        <taxon>Saccharomycotina</taxon>
        <taxon>Pichiomycetes</taxon>
        <taxon>Debaryomycetaceae</taxon>
        <taxon>Spathaspora</taxon>
    </lineage>
</organism>
<keyword evidence="6" id="KW-0508">mRNA splicing</keyword>
<dbReference type="InterPro" id="IPR012976">
    <property type="entry name" value="NOSIC"/>
</dbReference>
<evidence type="ECO:0000256" key="8">
    <source>
        <dbReference type="ARBA" id="ARBA00023274"/>
    </source>
</evidence>
<proteinExistence type="inferred from homology"/>
<dbReference type="GO" id="GO:0071011">
    <property type="term" value="C:precatalytic spliceosome"/>
    <property type="evidence" value="ECO:0007669"/>
    <property type="project" value="TreeGrafter"/>
</dbReference>
<dbReference type="PROSITE" id="PS51358">
    <property type="entry name" value="NOP"/>
    <property type="match status" value="1"/>
</dbReference>
<evidence type="ECO:0000259" key="10">
    <source>
        <dbReference type="PROSITE" id="PS51358"/>
    </source>
</evidence>
<sequence length="543" mass="61174">MEDYEKDLLADFESSDEELNEELQVDEEEGEHDEIQNTNKTPLSFQQKLNDIISANAIADSFQTILSTPDIENVEDWTKLSRIYSLIPELQQKIDQFSNEQESDYLELLSSLANENDSSDEYKFILSVNELSTIITNEINVFCALIKMQYKVVFPELETLIMNPIDYVRLILTFRQDLKNIKSYEQDMKKIITNEKVLVVIMAALQQIERQFVLSDSDMTNIVSCGLLVLELDDILRKLSGFIATKLSKLAPNVSAIVGPITTSQLLIATGSLKQLALTPSCNVASLGVRDLSSTTKVASRTIAQTGYLYHCDIVKYLPPDIVRSVMRIISGKVILAARIDLSKSSPDGEIGAKYLQEIQEKVDKLLTPPDQVPDKALPVPIEQKSKKRGGRRFRKMKERFQMSELRKAQNKLEFGKEEDTVMDSFGEEIGLGMSRSAGVGMGRIGQIKVNTNTSARMSKSMIHRLQKQQEDSKQFNKAMLEDESTLVFSKPASSSNTTNPQQQKNPIAKSRWLTGINKRKLNEDSVNGNSTKQPRIQQNSQL</sequence>
<dbReference type="GO" id="GO:0003723">
    <property type="term" value="F:RNA binding"/>
    <property type="evidence" value="ECO:0007669"/>
    <property type="project" value="UniProtKB-KW"/>
</dbReference>
<evidence type="ECO:0000256" key="6">
    <source>
        <dbReference type="ARBA" id="ARBA00023187"/>
    </source>
</evidence>
<dbReference type="GO" id="GO:0005687">
    <property type="term" value="C:U4 snRNP"/>
    <property type="evidence" value="ECO:0007669"/>
    <property type="project" value="TreeGrafter"/>
</dbReference>